<keyword evidence="6" id="KW-0540">Nuclease</keyword>
<keyword evidence="2" id="KW-0479">Metal-binding</keyword>
<dbReference type="PANTHER" id="PTHR47203">
    <property type="match status" value="1"/>
</dbReference>
<organism evidence="6 7">
    <name type="scientific">Dethiosulfovibrio marinus</name>
    <dbReference type="NCBI Taxonomy" id="133532"/>
    <lineage>
        <taxon>Bacteria</taxon>
        <taxon>Thermotogati</taxon>
        <taxon>Synergistota</taxon>
        <taxon>Synergistia</taxon>
        <taxon>Synergistales</taxon>
        <taxon>Dethiosulfovibrionaceae</taxon>
        <taxon>Dethiosulfovibrio</taxon>
    </lineage>
</organism>
<dbReference type="InterPro" id="IPR003265">
    <property type="entry name" value="HhH-GPD_domain"/>
</dbReference>
<comment type="caution">
    <text evidence="6">The sequence shown here is derived from an EMBL/GenBank/DDBJ whole genome shotgun (WGS) entry which is preliminary data.</text>
</comment>
<feature type="domain" description="HhH-GPD" evidence="5">
    <location>
        <begin position="57"/>
        <end position="214"/>
    </location>
</feature>
<dbReference type="Gene3D" id="1.10.340.30">
    <property type="entry name" value="Hypothetical protein, domain 2"/>
    <property type="match status" value="1"/>
</dbReference>
<dbReference type="PANTHER" id="PTHR47203:SF1">
    <property type="entry name" value="HYPOTHETICAL BASE EXCISION DNA REPAIR PROTEIN (EUROFUNG)"/>
    <property type="match status" value="1"/>
</dbReference>
<keyword evidence="4" id="KW-0411">Iron-sulfur</keyword>
<evidence type="ECO:0000256" key="3">
    <source>
        <dbReference type="ARBA" id="ARBA00023004"/>
    </source>
</evidence>
<sequence>MSRLLSEVGGEVLSSFSPVGDDFLSVLDVLEELWGQEKNPMVSAFDDPLDGLMLTILSQNTNDNNRDRAFEKLKALYPLWEDVAAVSPDELADAIRVAGIANVKAARMLDILEIIHGELGEYGLTGLKDWDSNDVRAFLEGLPGVGPKTAACVLVFDMDIPAFPVDTHVARFCRRMEWVTRSATPVKIQEHMEKIVPDERKKGAHLNIISHGKSICKARKPVCQRCSLAGLCPSSETK</sequence>
<evidence type="ECO:0000313" key="7">
    <source>
        <dbReference type="Proteomes" id="UP001200430"/>
    </source>
</evidence>
<dbReference type="CDD" id="cd00056">
    <property type="entry name" value="ENDO3c"/>
    <property type="match status" value="1"/>
</dbReference>
<dbReference type="SUPFAM" id="SSF48150">
    <property type="entry name" value="DNA-glycosylase"/>
    <property type="match status" value="1"/>
</dbReference>
<dbReference type="SMART" id="SM00525">
    <property type="entry name" value="FES"/>
    <property type="match status" value="1"/>
</dbReference>
<dbReference type="RefSeq" id="WP_236098758.1">
    <property type="nucleotide sequence ID" value="NZ_JAKGUD010000003.1"/>
</dbReference>
<dbReference type="InterPro" id="IPR023170">
    <property type="entry name" value="HhH_base_excis_C"/>
</dbReference>
<dbReference type="PIRSF" id="PIRSF001435">
    <property type="entry name" value="Nth"/>
    <property type="match status" value="1"/>
</dbReference>
<dbReference type="GO" id="GO:0004519">
    <property type="term" value="F:endonuclease activity"/>
    <property type="evidence" value="ECO:0007669"/>
    <property type="project" value="UniProtKB-KW"/>
</dbReference>
<accession>A0ABS9EN99</accession>
<dbReference type="EMBL" id="JAKGUD010000003">
    <property type="protein sequence ID" value="MCF4142001.1"/>
    <property type="molecule type" value="Genomic_DNA"/>
</dbReference>
<dbReference type="InterPro" id="IPR011257">
    <property type="entry name" value="DNA_glycosylase"/>
</dbReference>
<reference evidence="6 7" key="1">
    <citation type="submission" date="2022-01" db="EMBL/GenBank/DDBJ databases">
        <title>Dethiosulfovibrio faecalis sp. nov., a novel proteolytic, non-sulfur-reducing bacterium isolated from a marine aquaculture solid waste bioreactor.</title>
        <authorList>
            <person name="Grabowski S."/>
            <person name="Apolinario E."/>
            <person name="Schneider N."/>
            <person name="Marshall C.W."/>
            <person name="Sowers K.R."/>
        </authorList>
    </citation>
    <scope>NUCLEOTIDE SEQUENCE [LARGE SCALE GENOMIC DNA]</scope>
    <source>
        <strain evidence="6 7">DSM 12537</strain>
    </source>
</reference>
<keyword evidence="7" id="KW-1185">Reference proteome</keyword>
<evidence type="ECO:0000259" key="5">
    <source>
        <dbReference type="SMART" id="SM00478"/>
    </source>
</evidence>
<gene>
    <name evidence="6" type="ORF">L2W38_04120</name>
</gene>
<keyword evidence="3" id="KW-0408">Iron</keyword>
<dbReference type="SMART" id="SM00478">
    <property type="entry name" value="ENDO3c"/>
    <property type="match status" value="1"/>
</dbReference>
<keyword evidence="6" id="KW-0378">Hydrolase</keyword>
<name>A0ABS9EN99_9BACT</name>
<comment type="cofactor">
    <cofactor evidence="1">
        <name>[4Fe-4S] cluster</name>
        <dbReference type="ChEBI" id="CHEBI:49883"/>
    </cofactor>
</comment>
<proteinExistence type="predicted"/>
<dbReference type="Gene3D" id="1.10.1670.10">
    <property type="entry name" value="Helix-hairpin-Helix base-excision DNA repair enzymes (C-terminal)"/>
    <property type="match status" value="1"/>
</dbReference>
<evidence type="ECO:0000256" key="2">
    <source>
        <dbReference type="ARBA" id="ARBA00022723"/>
    </source>
</evidence>
<dbReference type="InterPro" id="IPR003651">
    <property type="entry name" value="Endonuclease3_FeS-loop_motif"/>
</dbReference>
<protein>
    <submittedName>
        <fullName evidence="6">Endonuclease III</fullName>
    </submittedName>
</protein>
<dbReference type="Pfam" id="PF10576">
    <property type="entry name" value="EndIII_4Fe-2S"/>
    <property type="match status" value="1"/>
</dbReference>
<evidence type="ECO:0000256" key="1">
    <source>
        <dbReference type="ARBA" id="ARBA00001966"/>
    </source>
</evidence>
<dbReference type="Pfam" id="PF00730">
    <property type="entry name" value="HhH-GPD"/>
    <property type="match status" value="1"/>
</dbReference>
<dbReference type="Proteomes" id="UP001200430">
    <property type="component" value="Unassembled WGS sequence"/>
</dbReference>
<keyword evidence="6" id="KW-0255">Endonuclease</keyword>
<evidence type="ECO:0000256" key="4">
    <source>
        <dbReference type="ARBA" id="ARBA00023014"/>
    </source>
</evidence>
<evidence type="ECO:0000313" key="6">
    <source>
        <dbReference type="EMBL" id="MCF4142001.1"/>
    </source>
</evidence>